<dbReference type="Proteomes" id="UP000236740">
    <property type="component" value="Unassembled WGS sequence"/>
</dbReference>
<proteinExistence type="predicted"/>
<protein>
    <submittedName>
        <fullName evidence="2">Uncharacterized protein</fullName>
    </submittedName>
</protein>
<sequence>MSVDDALSVDADLDLDENRLRAIVVERRELEVDDLFQNGELRLWEDSEGWDGYVREEDENGDVAYYKVNTRHDGDSWIKHMRVGEQAVHDAVRQHIRDPLAGEAGVFRRRCSPP</sequence>
<reference evidence="2 3" key="1">
    <citation type="submission" date="2016-10" db="EMBL/GenBank/DDBJ databases">
        <authorList>
            <person name="de Groot N.N."/>
        </authorList>
    </citation>
    <scope>NUCLEOTIDE SEQUENCE [LARGE SCALE GENOMIC DNA]</scope>
    <source>
        <strain evidence="2 3">CGMCC 1.10331</strain>
    </source>
</reference>
<organism evidence="2 3">
    <name type="scientific">Halobellus limi</name>
    <dbReference type="NCBI Taxonomy" id="699433"/>
    <lineage>
        <taxon>Archaea</taxon>
        <taxon>Methanobacteriati</taxon>
        <taxon>Methanobacteriota</taxon>
        <taxon>Stenosarchaea group</taxon>
        <taxon>Halobacteria</taxon>
        <taxon>Halobacteriales</taxon>
        <taxon>Haloferacaceae</taxon>
        <taxon>Halobellus</taxon>
    </lineage>
</organism>
<evidence type="ECO:0000313" key="1">
    <source>
        <dbReference type="EMBL" id="QCC47430.1"/>
    </source>
</evidence>
<gene>
    <name evidence="1" type="ORF">DV707_07015</name>
    <name evidence="2" type="ORF">SAMN04488133_0145</name>
</gene>
<keyword evidence="3" id="KW-1185">Reference proteome</keyword>
<evidence type="ECO:0000313" key="3">
    <source>
        <dbReference type="Proteomes" id="UP000236740"/>
    </source>
</evidence>
<evidence type="ECO:0000313" key="4">
    <source>
        <dbReference type="Proteomes" id="UP000296733"/>
    </source>
</evidence>
<dbReference type="RefSeq" id="WP_103989969.1">
    <property type="nucleotide sequence ID" value="NZ_CP031311.1"/>
</dbReference>
<dbReference type="KEGG" id="hlm:DV707_07015"/>
<dbReference type="EMBL" id="FNVN01000001">
    <property type="protein sequence ID" value="SEF56738.1"/>
    <property type="molecule type" value="Genomic_DNA"/>
</dbReference>
<dbReference type="EMBL" id="CP031311">
    <property type="protein sequence ID" value="QCC47430.1"/>
    <property type="molecule type" value="Genomic_DNA"/>
</dbReference>
<dbReference type="AlphaFoldDB" id="A0A1H5T3K9"/>
<accession>A0A1H5T3K9</accession>
<name>A0A1H5T3K9_9EURY</name>
<evidence type="ECO:0000313" key="2">
    <source>
        <dbReference type="EMBL" id="SEF56738.1"/>
    </source>
</evidence>
<dbReference type="GeneID" id="39857823"/>
<dbReference type="OrthoDB" id="321651at2157"/>
<reference evidence="1 4" key="2">
    <citation type="journal article" date="2019" name="Nat. Commun.">
        <title>A new type of DNA phosphorothioation-based antiviral system in archaea.</title>
        <authorList>
            <person name="Xiong L."/>
            <person name="Liu S."/>
            <person name="Chen S."/>
            <person name="Xiao Y."/>
            <person name="Zhu B."/>
            <person name="Gao Y."/>
            <person name="Zhang Y."/>
            <person name="Chen B."/>
            <person name="Luo J."/>
            <person name="Deng Z."/>
            <person name="Chen X."/>
            <person name="Wang L."/>
            <person name="Chen S."/>
        </authorList>
    </citation>
    <scope>NUCLEOTIDE SEQUENCE [LARGE SCALE GENOMIC DNA]</scope>
    <source>
        <strain evidence="1 4">CGMCC 1.10331</strain>
    </source>
</reference>
<dbReference type="Proteomes" id="UP000296733">
    <property type="component" value="Chromosome"/>
</dbReference>